<reference evidence="2 3" key="1">
    <citation type="journal article" date="2021" name="BMC Biol.">
        <title>Horizontally acquired antibacterial genes associated with adaptive radiation of ladybird beetles.</title>
        <authorList>
            <person name="Li H.S."/>
            <person name="Tang X.F."/>
            <person name="Huang Y.H."/>
            <person name="Xu Z.Y."/>
            <person name="Chen M.L."/>
            <person name="Du X.Y."/>
            <person name="Qiu B.Y."/>
            <person name="Chen P.T."/>
            <person name="Zhang W."/>
            <person name="Slipinski A."/>
            <person name="Escalona H.E."/>
            <person name="Waterhouse R.M."/>
            <person name="Zwick A."/>
            <person name="Pang H."/>
        </authorList>
    </citation>
    <scope>NUCLEOTIDE SEQUENCE [LARGE SCALE GENOMIC DNA]</scope>
    <source>
        <strain evidence="2">SYSU2018</strain>
    </source>
</reference>
<proteinExistence type="predicted"/>
<name>A0ABD2PB76_9CUCU</name>
<evidence type="ECO:0000313" key="2">
    <source>
        <dbReference type="EMBL" id="KAL3288069.1"/>
    </source>
</evidence>
<feature type="compositionally biased region" description="Polar residues" evidence="1">
    <location>
        <begin position="87"/>
        <end position="104"/>
    </location>
</feature>
<dbReference type="EMBL" id="JABFTP020000185">
    <property type="protein sequence ID" value="KAL3288069.1"/>
    <property type="molecule type" value="Genomic_DNA"/>
</dbReference>
<comment type="caution">
    <text evidence="2">The sequence shown here is derived from an EMBL/GenBank/DDBJ whole genome shotgun (WGS) entry which is preliminary data.</text>
</comment>
<keyword evidence="3" id="KW-1185">Reference proteome</keyword>
<feature type="compositionally biased region" description="Polar residues" evidence="1">
    <location>
        <begin position="182"/>
        <end position="203"/>
    </location>
</feature>
<evidence type="ECO:0000313" key="3">
    <source>
        <dbReference type="Proteomes" id="UP001516400"/>
    </source>
</evidence>
<dbReference type="Proteomes" id="UP001516400">
    <property type="component" value="Unassembled WGS sequence"/>
</dbReference>
<feature type="compositionally biased region" description="Polar residues" evidence="1">
    <location>
        <begin position="155"/>
        <end position="167"/>
    </location>
</feature>
<feature type="compositionally biased region" description="Polar residues" evidence="1">
    <location>
        <begin position="314"/>
        <end position="328"/>
    </location>
</feature>
<protein>
    <submittedName>
        <fullName evidence="2">Uncharacterized protein</fullName>
    </submittedName>
</protein>
<organism evidence="2 3">
    <name type="scientific">Cryptolaemus montrouzieri</name>
    <dbReference type="NCBI Taxonomy" id="559131"/>
    <lineage>
        <taxon>Eukaryota</taxon>
        <taxon>Metazoa</taxon>
        <taxon>Ecdysozoa</taxon>
        <taxon>Arthropoda</taxon>
        <taxon>Hexapoda</taxon>
        <taxon>Insecta</taxon>
        <taxon>Pterygota</taxon>
        <taxon>Neoptera</taxon>
        <taxon>Endopterygota</taxon>
        <taxon>Coleoptera</taxon>
        <taxon>Polyphaga</taxon>
        <taxon>Cucujiformia</taxon>
        <taxon>Coccinelloidea</taxon>
        <taxon>Coccinellidae</taxon>
        <taxon>Scymninae</taxon>
        <taxon>Scymnini</taxon>
        <taxon>Cryptolaemus</taxon>
    </lineage>
</organism>
<feature type="region of interest" description="Disordered" evidence="1">
    <location>
        <begin position="155"/>
        <end position="212"/>
    </location>
</feature>
<feature type="region of interest" description="Disordered" evidence="1">
    <location>
        <begin position="87"/>
        <end position="121"/>
    </location>
</feature>
<feature type="region of interest" description="Disordered" evidence="1">
    <location>
        <begin position="297"/>
        <end position="334"/>
    </location>
</feature>
<gene>
    <name evidence="2" type="ORF">HHI36_002520</name>
</gene>
<accession>A0ABD2PB76</accession>
<sequence>METFIIPKSSPKIIEDILDILKGNKIDLENKKQENEKGSKMEDQISNIKSSQIKVNNQEPNIKTVLSYKQVTEKNLVYPISRQMNETNQIANTPRNSIGSINSKPKQKKKDQISNIKPPQIQVNTQESNIKRVLSYKQVTEKNLVYPISKQMNETNQIANTPRNSFDSVNSKPKQKKKSVKITTNISNSDLKTGKSPITSVHGDSNKHTENIRATPSCKNIDNLVSVDKNIEINLGEKSSEHALIISAMPQTHSVDSRECILTCRQSSQCRVSTTIEHGGKKVMEQNKSTVCSKDIKNGKTSMNPSYEEDLDKNTSPSGSIHYTGENNVKSETENRMKSSSIYRIMPVIAGNPVRLMQYTNLKIISSLNILQYSITNFESKFSSATAKTVKDYLKILNCFEELNISMHSIFSGRERQEIQKFCEAISRVCLANSYAYILSQIYNFIESQKLGPSGKDNLFNELVKMLIKFHSSVEIYEKFKYRNDDLYMEIAKTVCPIVPITHIPFSNSKILESIAALRKFQIKKTVSASLLAARDTIKRIKHKQDLYNVLMISKFSEFDNLYFNVSKVAELLTLQREMCRRLSHPPKILFQYIKTFFEVLKKLEEEKYELQITSHVIKFLYCMDVIISEHILGILLSHFYSVFLSAYSMLFKNYWIPHLLFIPKCLTFLKKNVQ</sequence>
<dbReference type="AlphaFoldDB" id="A0ABD2PB76"/>
<evidence type="ECO:0000256" key="1">
    <source>
        <dbReference type="SAM" id="MobiDB-lite"/>
    </source>
</evidence>